<dbReference type="SMART" id="SM00239">
    <property type="entry name" value="C2"/>
    <property type="match status" value="1"/>
</dbReference>
<evidence type="ECO:0000313" key="3">
    <source>
        <dbReference type="Proteomes" id="UP000007797"/>
    </source>
</evidence>
<dbReference type="SUPFAM" id="SSF49562">
    <property type="entry name" value="C2 domain (Calcium/lipid-binding domain, CaLB)"/>
    <property type="match status" value="1"/>
</dbReference>
<dbReference type="Proteomes" id="UP000007797">
    <property type="component" value="Unassembled WGS sequence"/>
</dbReference>
<dbReference type="InterPro" id="IPR000008">
    <property type="entry name" value="C2_dom"/>
</dbReference>
<dbReference type="GeneID" id="14873231"/>
<dbReference type="PROSITE" id="PS50004">
    <property type="entry name" value="C2"/>
    <property type="match status" value="1"/>
</dbReference>
<sequence length="200" mass="22648">MSVYEDILREQVKQGNMGGTKGPLGYLTQKENATKLTKSSSKPKEEGYHWIKIKLVHGIVYEATDGNGLSDPFVKFGRLNPTLFEGKYLFESPVEKKTLTPMWEWTSESKELQIAGKHRYLIVEMWDRDLLSRNDFIGGNTIDLTQFCKPERLGLGPITSNFTMYKDFDETTKTGKAAGEVELQFFVTFGPSKAFSSPLN</sequence>
<dbReference type="KEGG" id="dfa:DFA_01191"/>
<reference evidence="3" key="1">
    <citation type="journal article" date="2011" name="Genome Res.">
        <title>Phylogeny-wide analysis of social amoeba genomes highlights ancient origins for complex intercellular communication.</title>
        <authorList>
            <person name="Heidel A.J."/>
            <person name="Lawal H.M."/>
            <person name="Felder M."/>
            <person name="Schilde C."/>
            <person name="Helps N.R."/>
            <person name="Tunggal B."/>
            <person name="Rivero F."/>
            <person name="John U."/>
            <person name="Schleicher M."/>
            <person name="Eichinger L."/>
            <person name="Platzer M."/>
            <person name="Noegel A.A."/>
            <person name="Schaap P."/>
            <person name="Gloeckner G."/>
        </authorList>
    </citation>
    <scope>NUCLEOTIDE SEQUENCE [LARGE SCALE GENOMIC DNA]</scope>
    <source>
        <strain evidence="3">SH3</strain>
    </source>
</reference>
<dbReference type="PANTHER" id="PTHR46980">
    <property type="entry name" value="TRICALBIN-1-RELATED"/>
    <property type="match status" value="1"/>
</dbReference>
<name>F4PRB0_CACFS</name>
<dbReference type="OrthoDB" id="14955at2759"/>
<dbReference type="InterPro" id="IPR035892">
    <property type="entry name" value="C2_domain_sf"/>
</dbReference>
<dbReference type="AlphaFoldDB" id="F4PRB0"/>
<dbReference type="InterPro" id="IPR052455">
    <property type="entry name" value="Tricalbin_domain"/>
</dbReference>
<dbReference type="Pfam" id="PF00168">
    <property type="entry name" value="C2"/>
    <property type="match status" value="1"/>
</dbReference>
<protein>
    <submittedName>
        <fullName evidence="2">C2 domain-containing protein</fullName>
    </submittedName>
</protein>
<organism evidence="2 3">
    <name type="scientific">Cavenderia fasciculata</name>
    <name type="common">Slime mold</name>
    <name type="synonym">Dictyostelium fasciculatum</name>
    <dbReference type="NCBI Taxonomy" id="261658"/>
    <lineage>
        <taxon>Eukaryota</taxon>
        <taxon>Amoebozoa</taxon>
        <taxon>Evosea</taxon>
        <taxon>Eumycetozoa</taxon>
        <taxon>Dictyostelia</taxon>
        <taxon>Acytosteliales</taxon>
        <taxon>Cavenderiaceae</taxon>
        <taxon>Cavenderia</taxon>
    </lineage>
</organism>
<dbReference type="EMBL" id="GL883010">
    <property type="protein sequence ID" value="EGG21310.1"/>
    <property type="molecule type" value="Genomic_DNA"/>
</dbReference>
<dbReference type="Gene3D" id="2.60.40.150">
    <property type="entry name" value="C2 domain"/>
    <property type="match status" value="1"/>
</dbReference>
<proteinExistence type="predicted"/>
<dbReference type="RefSeq" id="XP_004359160.1">
    <property type="nucleotide sequence ID" value="XM_004359103.1"/>
</dbReference>
<evidence type="ECO:0000259" key="1">
    <source>
        <dbReference type="PROSITE" id="PS50004"/>
    </source>
</evidence>
<feature type="domain" description="C2" evidence="1">
    <location>
        <begin position="30"/>
        <end position="157"/>
    </location>
</feature>
<dbReference type="OMA" id="RYLIVEM"/>
<evidence type="ECO:0000313" key="2">
    <source>
        <dbReference type="EMBL" id="EGG21310.1"/>
    </source>
</evidence>
<accession>F4PRB0</accession>
<gene>
    <name evidence="2" type="ORF">DFA_01191</name>
</gene>
<dbReference type="PANTHER" id="PTHR46980:SF2">
    <property type="entry name" value="TRICALBIN-1-RELATED"/>
    <property type="match status" value="1"/>
</dbReference>
<keyword evidence="3" id="KW-1185">Reference proteome</keyword>